<protein>
    <submittedName>
        <fullName evidence="3">HNH endonuclease</fullName>
    </submittedName>
</protein>
<feature type="compositionally biased region" description="Basic residues" evidence="1">
    <location>
        <begin position="373"/>
        <end position="382"/>
    </location>
</feature>
<dbReference type="RefSeq" id="WP_156229783.1">
    <property type="nucleotide sequence ID" value="NZ_CP046455.1"/>
</dbReference>
<keyword evidence="4" id="KW-1185">Reference proteome</keyword>
<keyword evidence="3" id="KW-0378">Hydrolase</keyword>
<dbReference type="EMBL" id="CP046455">
    <property type="protein sequence ID" value="QGU06187.1"/>
    <property type="molecule type" value="Genomic_DNA"/>
</dbReference>
<dbReference type="Gene3D" id="1.10.30.50">
    <property type="match status" value="1"/>
</dbReference>
<dbReference type="Pfam" id="PF01844">
    <property type="entry name" value="HNH"/>
    <property type="match status" value="1"/>
</dbReference>
<dbReference type="SMART" id="SM00507">
    <property type="entry name" value="HNHc"/>
    <property type="match status" value="1"/>
</dbReference>
<dbReference type="GO" id="GO:0003676">
    <property type="term" value="F:nucleic acid binding"/>
    <property type="evidence" value="ECO:0007669"/>
    <property type="project" value="InterPro"/>
</dbReference>
<proteinExistence type="predicted"/>
<dbReference type="CDD" id="cd00085">
    <property type="entry name" value="HNHc"/>
    <property type="match status" value="1"/>
</dbReference>
<feature type="domain" description="HNH nuclease" evidence="2">
    <location>
        <begin position="270"/>
        <end position="323"/>
    </location>
</feature>
<evidence type="ECO:0000256" key="1">
    <source>
        <dbReference type="SAM" id="MobiDB-lite"/>
    </source>
</evidence>
<reference evidence="3 4" key="1">
    <citation type="submission" date="2019-11" db="EMBL/GenBank/DDBJ databases">
        <title>Complete genome sequence of Corynebacterium kalinowskii 1959, a novel Corynebacterium species isolated from soil of a small paddock in Vilsendorf, Germany.</title>
        <authorList>
            <person name="Schaffert L."/>
            <person name="Ruwe M."/>
            <person name="Milse J."/>
            <person name="Hanuschka K."/>
            <person name="Ortseifen V."/>
            <person name="Droste J."/>
            <person name="Brandt D."/>
            <person name="Schlueter L."/>
            <person name="Kutter Y."/>
            <person name="Vinke S."/>
            <person name="Viehoefer P."/>
            <person name="Jacob L."/>
            <person name="Luebke N.-C."/>
            <person name="Schulte-Berndt E."/>
            <person name="Hain C."/>
            <person name="Linder M."/>
            <person name="Schmidt P."/>
            <person name="Wollenschlaeger L."/>
            <person name="Luttermann T."/>
            <person name="Thieme E."/>
            <person name="Hassa J."/>
            <person name="Haak M."/>
            <person name="Wittchen M."/>
            <person name="Mentz A."/>
            <person name="Persicke M."/>
            <person name="Busche T."/>
            <person name="Ruckert C."/>
        </authorList>
    </citation>
    <scope>NUCLEOTIDE SEQUENCE [LARGE SCALE GENOMIC DNA]</scope>
    <source>
        <strain evidence="3 4">2039</strain>
    </source>
</reference>
<accession>A0A6B8W2E0</accession>
<dbReference type="AlphaFoldDB" id="A0A6B8W2E0"/>
<evidence type="ECO:0000313" key="3">
    <source>
        <dbReference type="EMBL" id="QGU06187.1"/>
    </source>
</evidence>
<evidence type="ECO:0000313" key="4">
    <source>
        <dbReference type="Proteomes" id="UP000424462"/>
    </source>
</evidence>
<dbReference type="InterPro" id="IPR003615">
    <property type="entry name" value="HNH_nuc"/>
</dbReference>
<dbReference type="GO" id="GO:0004519">
    <property type="term" value="F:endonuclease activity"/>
    <property type="evidence" value="ECO:0007669"/>
    <property type="project" value="UniProtKB-KW"/>
</dbReference>
<feature type="region of interest" description="Disordered" evidence="1">
    <location>
        <begin position="130"/>
        <end position="150"/>
    </location>
</feature>
<feature type="region of interest" description="Disordered" evidence="1">
    <location>
        <begin position="372"/>
        <end position="421"/>
    </location>
</feature>
<dbReference type="KEGG" id="cok:COCCU_01095"/>
<organism evidence="3 4">
    <name type="scientific">Corynebacterium occultum</name>
    <dbReference type="NCBI Taxonomy" id="2675219"/>
    <lineage>
        <taxon>Bacteria</taxon>
        <taxon>Bacillati</taxon>
        <taxon>Actinomycetota</taxon>
        <taxon>Actinomycetes</taxon>
        <taxon>Mycobacteriales</taxon>
        <taxon>Corynebacteriaceae</taxon>
        <taxon>Corynebacterium</taxon>
    </lineage>
</organism>
<keyword evidence="3" id="KW-0255">Endonuclease</keyword>
<sequence length="421" mass="46547">MHTTPHPYYRHTDPAACWTTHRNRQDLTFWTSVTPDDDADIDTTTSHLAARTSLSTTTTLTWLSIVQLLRHYPVLAAHNHDLGLLDHPRLRAIEHALIAVDDPDIITEVDKHLTTFLTPTKAAEALPGPTTIRRFLTPPPHRTRHPAAEHDTHPRALGIHFRTTGTGHTQIQAVLAADDALDIHTILRATATAEDTTLHDALLGLLRGTMHNPKVVYNLYGPDGDTPTYLAGAGYLDDRQARRWAERITHTRTMDPPAHTTTLTYRPTEEIIRAVKGRDGTCRGPEDCGIDAEACDVDHVLNHTDGGPTTPSNLQCLCRRHHLRKTRGDLNLVMDAQGVWSWTYPDGDVVVTHPRGPLSRPGTLFAQSFMQRRAQRVNKRRTRPDPGGDNPGGGTTLLNNPHNGQSPPRAVVGRGASISRV</sequence>
<gene>
    <name evidence="3" type="ORF">COCCU_01095</name>
</gene>
<evidence type="ECO:0000259" key="2">
    <source>
        <dbReference type="SMART" id="SM00507"/>
    </source>
</evidence>
<dbReference type="GO" id="GO:0008270">
    <property type="term" value="F:zinc ion binding"/>
    <property type="evidence" value="ECO:0007669"/>
    <property type="project" value="InterPro"/>
</dbReference>
<dbReference type="Proteomes" id="UP000424462">
    <property type="component" value="Chromosome"/>
</dbReference>
<name>A0A6B8W2E0_9CORY</name>
<dbReference type="InterPro" id="IPR002711">
    <property type="entry name" value="HNH"/>
</dbReference>
<keyword evidence="3" id="KW-0540">Nuclease</keyword>